<dbReference type="EMBL" id="WESC01000008">
    <property type="protein sequence ID" value="KAB7739908.1"/>
    <property type="molecule type" value="Genomic_DNA"/>
</dbReference>
<name>A0A6N6VGS5_9HYPH</name>
<proteinExistence type="predicted"/>
<reference evidence="1 2" key="1">
    <citation type="submission" date="2019-09" db="EMBL/GenBank/DDBJ databases">
        <title>Parvibaculum sedimenti sp. nov., isolated from sediment.</title>
        <authorList>
            <person name="Wang Y."/>
        </authorList>
    </citation>
    <scope>NUCLEOTIDE SEQUENCE [LARGE SCALE GENOMIC DNA]</scope>
    <source>
        <strain evidence="1 2">HXT-9</strain>
    </source>
</reference>
<organism evidence="1 2">
    <name type="scientific">Parvibaculum sedimenti</name>
    <dbReference type="NCBI Taxonomy" id="2608632"/>
    <lineage>
        <taxon>Bacteria</taxon>
        <taxon>Pseudomonadati</taxon>
        <taxon>Pseudomonadota</taxon>
        <taxon>Alphaproteobacteria</taxon>
        <taxon>Hyphomicrobiales</taxon>
        <taxon>Parvibaculaceae</taxon>
        <taxon>Parvibaculum</taxon>
    </lineage>
</organism>
<dbReference type="Proteomes" id="UP000468901">
    <property type="component" value="Unassembled WGS sequence"/>
</dbReference>
<protein>
    <submittedName>
        <fullName evidence="1">Uncharacterized protein</fullName>
    </submittedName>
</protein>
<dbReference type="AlphaFoldDB" id="A0A6N6VGS5"/>
<sequence length="65" mass="7369">MSKLVFAAVFMAACYTAYRSILRAAERQREAMVKARARTGEPRDLGTLREVEDGLYVPDSFNGRR</sequence>
<keyword evidence="2" id="KW-1185">Reference proteome</keyword>
<evidence type="ECO:0000313" key="1">
    <source>
        <dbReference type="EMBL" id="KAB7739908.1"/>
    </source>
</evidence>
<comment type="caution">
    <text evidence="1">The sequence shown here is derived from an EMBL/GenBank/DDBJ whole genome shotgun (WGS) entry which is preliminary data.</text>
</comment>
<dbReference type="RefSeq" id="WP_152216288.1">
    <property type="nucleotide sequence ID" value="NZ_JBAQYD010000218.1"/>
</dbReference>
<evidence type="ECO:0000313" key="2">
    <source>
        <dbReference type="Proteomes" id="UP000468901"/>
    </source>
</evidence>
<accession>A0A6N6VGS5</accession>
<gene>
    <name evidence="1" type="ORF">F2P47_10390</name>
</gene>